<evidence type="ECO:0000313" key="4">
    <source>
        <dbReference type="Proteomes" id="UP000515728"/>
    </source>
</evidence>
<dbReference type="EMBL" id="CP060131">
    <property type="protein sequence ID" value="QNG50618.1"/>
    <property type="molecule type" value="Genomic_DNA"/>
</dbReference>
<organism evidence="3 4">
    <name type="scientific">Pseudonocardia petroleophila</name>
    <dbReference type="NCBI Taxonomy" id="37331"/>
    <lineage>
        <taxon>Bacteria</taxon>
        <taxon>Bacillati</taxon>
        <taxon>Actinomycetota</taxon>
        <taxon>Actinomycetes</taxon>
        <taxon>Pseudonocardiales</taxon>
        <taxon>Pseudonocardiaceae</taxon>
        <taxon>Pseudonocardia</taxon>
    </lineage>
</organism>
<reference evidence="3 4" key="1">
    <citation type="submission" date="2020-08" db="EMBL/GenBank/DDBJ databases">
        <authorList>
            <person name="Mo P."/>
        </authorList>
    </citation>
    <scope>NUCLEOTIDE SEQUENCE [LARGE SCALE GENOMIC DNA]</scope>
    <source>
        <strain evidence="3 4">CGMCC 4.1532</strain>
    </source>
</reference>
<sequence length="133" mass="14204">MTATLGPAAVRPAPARTAPADRDARVPRAGVTDMARSLDFYLRLGCDVVRAADGWVLLRCHAVTFVLVQAGRRAPSAGPAAEDPWIRLGARDVRALRRRLLGEGVPVPPACTPTGRIVVRDPDGRPVAVERLP</sequence>
<dbReference type="RefSeq" id="WP_185717380.1">
    <property type="nucleotide sequence ID" value="NZ_BAAAWI010000001.1"/>
</dbReference>
<dbReference type="InterPro" id="IPR004360">
    <property type="entry name" value="Glyas_Fos-R_dOase_dom"/>
</dbReference>
<dbReference type="InterPro" id="IPR029068">
    <property type="entry name" value="Glyas_Bleomycin-R_OHBP_Dase"/>
</dbReference>
<dbReference type="Proteomes" id="UP000515728">
    <property type="component" value="Chromosome"/>
</dbReference>
<name>A0A7G7MCV7_9PSEU</name>
<dbReference type="Pfam" id="PF00903">
    <property type="entry name" value="Glyoxalase"/>
    <property type="match status" value="1"/>
</dbReference>
<feature type="domain" description="Glyoxalase/fosfomycin resistance/dioxygenase" evidence="2">
    <location>
        <begin position="30"/>
        <end position="124"/>
    </location>
</feature>
<dbReference type="SUPFAM" id="SSF54593">
    <property type="entry name" value="Glyoxalase/Bleomycin resistance protein/Dihydroxybiphenyl dioxygenase"/>
    <property type="match status" value="1"/>
</dbReference>
<feature type="compositionally biased region" description="Low complexity" evidence="1">
    <location>
        <begin position="7"/>
        <end position="18"/>
    </location>
</feature>
<dbReference type="AlphaFoldDB" id="A0A7G7MCV7"/>
<protein>
    <submittedName>
        <fullName evidence="3">VOC family protein</fullName>
    </submittedName>
</protein>
<keyword evidence="4" id="KW-1185">Reference proteome</keyword>
<evidence type="ECO:0000259" key="2">
    <source>
        <dbReference type="Pfam" id="PF00903"/>
    </source>
</evidence>
<gene>
    <name evidence="3" type="ORF">H6H00_20620</name>
</gene>
<evidence type="ECO:0000256" key="1">
    <source>
        <dbReference type="SAM" id="MobiDB-lite"/>
    </source>
</evidence>
<dbReference type="Gene3D" id="3.10.180.10">
    <property type="entry name" value="2,3-Dihydroxybiphenyl 1,2-Dioxygenase, domain 1"/>
    <property type="match status" value="1"/>
</dbReference>
<evidence type="ECO:0000313" key="3">
    <source>
        <dbReference type="EMBL" id="QNG50618.1"/>
    </source>
</evidence>
<proteinExistence type="predicted"/>
<feature type="region of interest" description="Disordered" evidence="1">
    <location>
        <begin position="1"/>
        <end position="24"/>
    </location>
</feature>
<dbReference type="KEGG" id="ppel:H6H00_20620"/>
<accession>A0A7G7MCV7</accession>